<dbReference type="InterPro" id="IPR003661">
    <property type="entry name" value="HisK_dim/P_dom"/>
</dbReference>
<feature type="transmembrane region" description="Helical" evidence="14">
    <location>
        <begin position="71"/>
        <end position="93"/>
    </location>
</feature>
<evidence type="ECO:0000256" key="9">
    <source>
        <dbReference type="ARBA" id="ARBA00022777"/>
    </source>
</evidence>
<comment type="catalytic activity">
    <reaction evidence="1">
        <text>ATP + protein L-histidine = ADP + protein N-phospho-L-histidine.</text>
        <dbReference type="EC" id="2.7.13.3"/>
    </reaction>
</comment>
<protein>
    <recommendedName>
        <fullName evidence="3">histidine kinase</fullName>
        <ecNumber evidence="3">2.7.13.3</ecNumber>
    </recommendedName>
</protein>
<dbReference type="InterPro" id="IPR036890">
    <property type="entry name" value="HATPase_C_sf"/>
</dbReference>
<evidence type="ECO:0000256" key="13">
    <source>
        <dbReference type="ARBA" id="ARBA00023136"/>
    </source>
</evidence>
<name>A0ABV8B5Q1_9BACI</name>
<dbReference type="SMART" id="SM00387">
    <property type="entry name" value="HATPase_c"/>
    <property type="match status" value="1"/>
</dbReference>
<accession>A0ABV8B5Q1</accession>
<evidence type="ECO:0000256" key="12">
    <source>
        <dbReference type="ARBA" id="ARBA00023012"/>
    </source>
</evidence>
<feature type="transmembrane region" description="Helical" evidence="14">
    <location>
        <begin position="99"/>
        <end position="121"/>
    </location>
</feature>
<keyword evidence="17" id="KW-1185">Reference proteome</keyword>
<evidence type="ECO:0000256" key="2">
    <source>
        <dbReference type="ARBA" id="ARBA00004651"/>
    </source>
</evidence>
<dbReference type="Gene3D" id="1.10.287.130">
    <property type="match status" value="1"/>
</dbReference>
<dbReference type="PANTHER" id="PTHR43065">
    <property type="entry name" value="SENSOR HISTIDINE KINASE"/>
    <property type="match status" value="1"/>
</dbReference>
<keyword evidence="7 14" id="KW-0812">Transmembrane</keyword>
<dbReference type="Pfam" id="PF00512">
    <property type="entry name" value="HisKA"/>
    <property type="match status" value="1"/>
</dbReference>
<dbReference type="SUPFAM" id="SSF47384">
    <property type="entry name" value="Homodimeric domain of signal transducing histidine kinase"/>
    <property type="match status" value="1"/>
</dbReference>
<dbReference type="GO" id="GO:0005524">
    <property type="term" value="F:ATP binding"/>
    <property type="evidence" value="ECO:0007669"/>
    <property type="project" value="UniProtKB-KW"/>
</dbReference>
<dbReference type="InterPro" id="IPR004358">
    <property type="entry name" value="Sig_transdc_His_kin-like_C"/>
</dbReference>
<dbReference type="PANTHER" id="PTHR43065:SF46">
    <property type="entry name" value="C4-DICARBOXYLATE TRANSPORT SENSOR PROTEIN DCTB"/>
    <property type="match status" value="1"/>
</dbReference>
<evidence type="ECO:0000256" key="3">
    <source>
        <dbReference type="ARBA" id="ARBA00012438"/>
    </source>
</evidence>
<keyword evidence="4" id="KW-1003">Cell membrane</keyword>
<feature type="transmembrane region" description="Helical" evidence="14">
    <location>
        <begin position="164"/>
        <end position="186"/>
    </location>
</feature>
<keyword evidence="12" id="KW-0902">Two-component regulatory system</keyword>
<dbReference type="CDD" id="cd00075">
    <property type="entry name" value="HATPase"/>
    <property type="match status" value="1"/>
</dbReference>
<keyword evidence="6" id="KW-0808">Transferase</keyword>
<keyword evidence="5" id="KW-0597">Phosphoprotein</keyword>
<evidence type="ECO:0000256" key="8">
    <source>
        <dbReference type="ARBA" id="ARBA00022741"/>
    </source>
</evidence>
<reference evidence="17" key="1">
    <citation type="journal article" date="2019" name="Int. J. Syst. Evol. Microbiol.">
        <title>The Global Catalogue of Microorganisms (GCM) 10K type strain sequencing project: providing services to taxonomists for standard genome sequencing and annotation.</title>
        <authorList>
            <consortium name="The Broad Institute Genomics Platform"/>
            <consortium name="The Broad Institute Genome Sequencing Center for Infectious Disease"/>
            <person name="Wu L."/>
            <person name="Ma J."/>
        </authorList>
    </citation>
    <scope>NUCLEOTIDE SEQUENCE [LARGE SCALE GENOMIC DNA]</scope>
    <source>
        <strain evidence="17">CCUG 61889</strain>
    </source>
</reference>
<dbReference type="Pfam" id="PF07694">
    <property type="entry name" value="5TM-5TMR_LYT"/>
    <property type="match status" value="1"/>
</dbReference>
<dbReference type="Pfam" id="PF02518">
    <property type="entry name" value="HATPase_c"/>
    <property type="match status" value="1"/>
</dbReference>
<dbReference type="InterPro" id="IPR011620">
    <property type="entry name" value="Sig_transdc_His_kinase_LytS_TM"/>
</dbReference>
<feature type="domain" description="Histidine kinase" evidence="15">
    <location>
        <begin position="211"/>
        <end position="416"/>
    </location>
</feature>
<feature type="transmembrane region" description="Helical" evidence="14">
    <location>
        <begin position="40"/>
        <end position="59"/>
    </location>
</feature>
<dbReference type="SUPFAM" id="SSF55874">
    <property type="entry name" value="ATPase domain of HSP90 chaperone/DNA topoisomerase II/histidine kinase"/>
    <property type="match status" value="1"/>
</dbReference>
<dbReference type="InterPro" id="IPR036097">
    <property type="entry name" value="HisK_dim/P_sf"/>
</dbReference>
<dbReference type="InterPro" id="IPR003594">
    <property type="entry name" value="HATPase_dom"/>
</dbReference>
<evidence type="ECO:0000256" key="5">
    <source>
        <dbReference type="ARBA" id="ARBA00022553"/>
    </source>
</evidence>
<evidence type="ECO:0000256" key="6">
    <source>
        <dbReference type="ARBA" id="ARBA00022679"/>
    </source>
</evidence>
<dbReference type="EC" id="2.7.13.3" evidence="3"/>
<keyword evidence="13 14" id="KW-0472">Membrane</keyword>
<dbReference type="SMART" id="SM00388">
    <property type="entry name" value="HisKA"/>
    <property type="match status" value="1"/>
</dbReference>
<evidence type="ECO:0000256" key="1">
    <source>
        <dbReference type="ARBA" id="ARBA00000085"/>
    </source>
</evidence>
<dbReference type="CDD" id="cd00082">
    <property type="entry name" value="HisKA"/>
    <property type="match status" value="1"/>
</dbReference>
<dbReference type="PRINTS" id="PR00344">
    <property type="entry name" value="BCTRLSENSOR"/>
</dbReference>
<sequence length="424" mass="48018">MDFIYINQNILDNLFYILASIFIFFVLFDNVKRLKYYKKTFITTCMSLPVILCMKFPIYIDEYCVHDLRQIPLFIGILYGGWPVGAALLIILFTVRFAIYGFNFLTVVVYVVIFIITALLSTKFNTLNRKNKLMTSVLLSLFLGILTTFIAVIMSDFFRLTEAYLFYFIILPPVIMFFAVYIIEVLKDAINIRSKIVKLEKMEVVSQLAASISHEVRNPLTVVKGFIELLKAPDLSQEVKEQYIQHVVRELKSAESIISDYLAFAKPAIEKVETILIDREIRNVIEIIKPLANMNSVEISDKLEPGTVRGNVKYLQQCFLNLIKNGIEAMPNGGELSVVSFVNKTDITIKISDNGVGMSKEQVNRFGEPYYSSKEKGTGLGSMVAVRIVQTMNGTLDIKSALNEGTTITITFPVYIDEHSGSNP</sequence>
<keyword evidence="8" id="KW-0547">Nucleotide-binding</keyword>
<feature type="transmembrane region" description="Helical" evidence="14">
    <location>
        <begin position="10"/>
        <end position="28"/>
    </location>
</feature>
<evidence type="ECO:0000256" key="7">
    <source>
        <dbReference type="ARBA" id="ARBA00022692"/>
    </source>
</evidence>
<keyword evidence="9" id="KW-0418">Kinase</keyword>
<feature type="transmembrane region" description="Helical" evidence="14">
    <location>
        <begin position="133"/>
        <end position="158"/>
    </location>
</feature>
<evidence type="ECO:0000259" key="15">
    <source>
        <dbReference type="PROSITE" id="PS50109"/>
    </source>
</evidence>
<dbReference type="InterPro" id="IPR005467">
    <property type="entry name" value="His_kinase_dom"/>
</dbReference>
<proteinExistence type="predicted"/>
<comment type="subcellular location">
    <subcellularLocation>
        <location evidence="2">Cell membrane</location>
        <topology evidence="2">Multi-pass membrane protein</topology>
    </subcellularLocation>
</comment>
<keyword evidence="10 16" id="KW-0067">ATP-binding</keyword>
<dbReference type="EMBL" id="JBHRZT010000072">
    <property type="protein sequence ID" value="MFC3885618.1"/>
    <property type="molecule type" value="Genomic_DNA"/>
</dbReference>
<gene>
    <name evidence="16" type="ORF">ACFOU2_19945</name>
</gene>
<evidence type="ECO:0000256" key="4">
    <source>
        <dbReference type="ARBA" id="ARBA00022475"/>
    </source>
</evidence>
<evidence type="ECO:0000256" key="14">
    <source>
        <dbReference type="SAM" id="Phobius"/>
    </source>
</evidence>
<evidence type="ECO:0000256" key="11">
    <source>
        <dbReference type="ARBA" id="ARBA00022989"/>
    </source>
</evidence>
<dbReference type="Gene3D" id="3.30.565.10">
    <property type="entry name" value="Histidine kinase-like ATPase, C-terminal domain"/>
    <property type="match status" value="1"/>
</dbReference>
<evidence type="ECO:0000313" key="17">
    <source>
        <dbReference type="Proteomes" id="UP001595752"/>
    </source>
</evidence>
<keyword evidence="11 14" id="KW-1133">Transmembrane helix</keyword>
<evidence type="ECO:0000256" key="10">
    <source>
        <dbReference type="ARBA" id="ARBA00022840"/>
    </source>
</evidence>
<organism evidence="16 17">
    <name type="scientific">Bacillus songklensis</name>
    <dbReference type="NCBI Taxonomy" id="1069116"/>
    <lineage>
        <taxon>Bacteria</taxon>
        <taxon>Bacillati</taxon>
        <taxon>Bacillota</taxon>
        <taxon>Bacilli</taxon>
        <taxon>Bacillales</taxon>
        <taxon>Bacillaceae</taxon>
        <taxon>Bacillus</taxon>
    </lineage>
</organism>
<comment type="caution">
    <text evidence="16">The sequence shown here is derived from an EMBL/GenBank/DDBJ whole genome shotgun (WGS) entry which is preliminary data.</text>
</comment>
<dbReference type="Proteomes" id="UP001595752">
    <property type="component" value="Unassembled WGS sequence"/>
</dbReference>
<dbReference type="RefSeq" id="WP_377918022.1">
    <property type="nucleotide sequence ID" value="NZ_JBHRZT010000072.1"/>
</dbReference>
<evidence type="ECO:0000313" key="16">
    <source>
        <dbReference type="EMBL" id="MFC3885618.1"/>
    </source>
</evidence>
<dbReference type="PROSITE" id="PS50109">
    <property type="entry name" value="HIS_KIN"/>
    <property type="match status" value="1"/>
</dbReference>